<dbReference type="GO" id="GO:0015297">
    <property type="term" value="F:antiporter activity"/>
    <property type="evidence" value="ECO:0007669"/>
    <property type="project" value="InterPro"/>
</dbReference>
<evidence type="ECO:0000256" key="5">
    <source>
        <dbReference type="ARBA" id="ARBA00023136"/>
    </source>
</evidence>
<organism evidence="7">
    <name type="scientific">Ananas comosus var. bracteatus</name>
    <name type="common">red pineapple</name>
    <dbReference type="NCBI Taxonomy" id="296719"/>
    <lineage>
        <taxon>Eukaryota</taxon>
        <taxon>Viridiplantae</taxon>
        <taxon>Streptophyta</taxon>
        <taxon>Embryophyta</taxon>
        <taxon>Tracheophyta</taxon>
        <taxon>Spermatophyta</taxon>
        <taxon>Magnoliopsida</taxon>
        <taxon>Liliopsida</taxon>
        <taxon>Poales</taxon>
        <taxon>Bromeliaceae</taxon>
        <taxon>Bromelioideae</taxon>
        <taxon>Ananas</taxon>
    </lineage>
</organism>
<protein>
    <recommendedName>
        <fullName evidence="6">Protein DETOXIFICATION</fullName>
    </recommendedName>
    <alternativeName>
        <fullName evidence="6">Multidrug and toxic compound extrusion protein</fullName>
    </alternativeName>
</protein>
<feature type="transmembrane region" description="Helical" evidence="6">
    <location>
        <begin position="527"/>
        <end position="550"/>
    </location>
</feature>
<keyword evidence="4 6" id="KW-1133">Transmembrane helix</keyword>
<reference evidence="7" key="1">
    <citation type="submission" date="2020-07" db="EMBL/GenBank/DDBJ databases">
        <authorList>
            <person name="Lin J."/>
        </authorList>
    </citation>
    <scope>NUCLEOTIDE SEQUENCE</scope>
</reference>
<dbReference type="InterPro" id="IPR002528">
    <property type="entry name" value="MATE_fam"/>
</dbReference>
<dbReference type="GO" id="GO:0016020">
    <property type="term" value="C:membrane"/>
    <property type="evidence" value="ECO:0007669"/>
    <property type="project" value="UniProtKB-SubCell"/>
</dbReference>
<dbReference type="CDD" id="cd13136">
    <property type="entry name" value="MATE_DinF_like"/>
    <property type="match status" value="1"/>
</dbReference>
<name>A0A6V7PIH8_ANACO</name>
<dbReference type="InterPro" id="IPR044644">
    <property type="entry name" value="DinF-like"/>
</dbReference>
<feature type="transmembrane region" description="Helical" evidence="6">
    <location>
        <begin position="299"/>
        <end position="322"/>
    </location>
</feature>
<feature type="transmembrane region" description="Helical" evidence="6">
    <location>
        <begin position="379"/>
        <end position="401"/>
    </location>
</feature>
<dbReference type="PANTHER" id="PTHR42893">
    <property type="entry name" value="PROTEIN DETOXIFICATION 44, CHLOROPLASTIC-RELATED"/>
    <property type="match status" value="1"/>
</dbReference>
<accession>A0A6V7PIH8</accession>
<feature type="transmembrane region" description="Helical" evidence="6">
    <location>
        <begin position="334"/>
        <end position="358"/>
    </location>
</feature>
<feature type="transmembrane region" description="Helical" evidence="6">
    <location>
        <begin position="421"/>
        <end position="445"/>
    </location>
</feature>
<comment type="subcellular location">
    <subcellularLocation>
        <location evidence="1">Membrane</location>
        <topology evidence="1">Multi-pass membrane protein</topology>
    </subcellularLocation>
</comment>
<dbReference type="AlphaFoldDB" id="A0A6V7PIH8"/>
<evidence type="ECO:0000256" key="4">
    <source>
        <dbReference type="ARBA" id="ARBA00022989"/>
    </source>
</evidence>
<dbReference type="GO" id="GO:0042910">
    <property type="term" value="F:xenobiotic transmembrane transporter activity"/>
    <property type="evidence" value="ECO:0007669"/>
    <property type="project" value="InterPro"/>
</dbReference>
<keyword evidence="5 6" id="KW-0472">Membrane</keyword>
<gene>
    <name evidence="7" type="ORF">CB5_LOCUS13828</name>
</gene>
<feature type="transmembrane region" description="Helical" evidence="6">
    <location>
        <begin position="267"/>
        <end position="287"/>
    </location>
</feature>
<dbReference type="NCBIfam" id="TIGR00797">
    <property type="entry name" value="matE"/>
    <property type="match status" value="1"/>
</dbReference>
<comment type="similarity">
    <text evidence="2 6">Belongs to the multi antimicrobial extrusion (MATE) (TC 2.A.66.1) family.</text>
</comment>
<evidence type="ECO:0000256" key="6">
    <source>
        <dbReference type="RuleBase" id="RU004914"/>
    </source>
</evidence>
<proteinExistence type="inferred from homology"/>
<evidence type="ECO:0000256" key="3">
    <source>
        <dbReference type="ARBA" id="ARBA00022692"/>
    </source>
</evidence>
<feature type="transmembrane region" description="Helical" evidence="6">
    <location>
        <begin position="457"/>
        <end position="482"/>
    </location>
</feature>
<evidence type="ECO:0000313" key="7">
    <source>
        <dbReference type="EMBL" id="CAD1830617.1"/>
    </source>
</evidence>
<feature type="transmembrane region" description="Helical" evidence="6">
    <location>
        <begin position="494"/>
        <end position="515"/>
    </location>
</feature>
<evidence type="ECO:0000256" key="2">
    <source>
        <dbReference type="ARBA" id="ARBA00010199"/>
    </source>
</evidence>
<dbReference type="Pfam" id="PF01554">
    <property type="entry name" value="MatE"/>
    <property type="match status" value="2"/>
</dbReference>
<feature type="transmembrane region" description="Helical" evidence="6">
    <location>
        <begin position="225"/>
        <end position="247"/>
    </location>
</feature>
<dbReference type="EMBL" id="LR862148">
    <property type="protein sequence ID" value="CAD1830617.1"/>
    <property type="molecule type" value="Genomic_DNA"/>
</dbReference>
<dbReference type="PANTHER" id="PTHR42893:SF18">
    <property type="entry name" value="PROTEIN DETOXIFICATION"/>
    <property type="match status" value="1"/>
</dbReference>
<keyword evidence="3 6" id="KW-0812">Transmembrane</keyword>
<feature type="transmembrane region" description="Helical" evidence="6">
    <location>
        <begin position="556"/>
        <end position="576"/>
    </location>
</feature>
<sequence>MNAVQKHGLASGLAGGYCNGKAKKRVYNCSSLPRCSVGSNSFNILNNSDLSLNHAKLPSLTTCRKRTISVANSHSISEYGASPDNADERFDGKKGHSLDSVKEAIVKLAVDLGGLHPGSVRSELILLALPAVIGQAIDPLGQLMETAYIGRLGPLELASAGVAVSLFNIISKIFNIPLLSITTSFVAEDISRNATGQSISDENFQDELITGAIEERLKLPSVSSALLLAFGIGTIEALAMFFGSGLFLNMMGVSPASPMRRPSQLFLSLRALGAPAVVVSLAVQGVFRGFKDTKTPLLYIGLGNLSAIVLLPLLIYSLRLGITGAAIATVASQYVWNCLFLAYLSLNNWYICTFLLIWSLSKRAVILPPKIEELEFGGYIKSGGLLLGRTLSILITLTLGTSMAARQGPLAMAAHQICMQVWLAVSLLSDALAVSAQALIASSFAKFDYKRVKETTYLVLQTGLVSGIVLAVGMCATFGSLAKLFTNDPEVLQIVNTGVLFVCASQPINTLAFIADGLHYGVSDFSYVGWSTMVVGAISSLVLLVAPSIFGLAGVWAGLTLLMGLRMVAGILRLCWKSGPWWFLHQEAPTYEPIPTSDSMLQIDAEWESKVKLQPEKVDYTYAITTE</sequence>
<evidence type="ECO:0000256" key="1">
    <source>
        <dbReference type="ARBA" id="ARBA00004141"/>
    </source>
</evidence>